<dbReference type="SUPFAM" id="SSF54427">
    <property type="entry name" value="NTF2-like"/>
    <property type="match status" value="1"/>
</dbReference>
<dbReference type="InterPro" id="IPR013324">
    <property type="entry name" value="RNA_pol_sigma_r3/r4-like"/>
</dbReference>
<dbReference type="GO" id="GO:0000428">
    <property type="term" value="C:DNA-directed RNA polymerase complex"/>
    <property type="evidence" value="ECO:0007669"/>
    <property type="project" value="UniProtKB-KW"/>
</dbReference>
<evidence type="ECO:0000256" key="3">
    <source>
        <dbReference type="ARBA" id="ARBA00023015"/>
    </source>
</evidence>
<comment type="similarity">
    <text evidence="1">Belongs to the sigma-70 factor family. ECF subfamily.</text>
</comment>
<keyword evidence="6" id="KW-0175">Coiled coil</keyword>
<dbReference type="InterPro" id="IPR014305">
    <property type="entry name" value="RNA_pol_sigma-G_actinobac"/>
</dbReference>
<dbReference type="InterPro" id="IPR052704">
    <property type="entry name" value="ECF_Sigma-70_Domain"/>
</dbReference>
<dbReference type="Gene3D" id="1.10.10.10">
    <property type="entry name" value="Winged helix-like DNA-binding domain superfamily/Winged helix DNA-binding domain"/>
    <property type="match status" value="1"/>
</dbReference>
<dbReference type="EMBL" id="BSUM01000001">
    <property type="protein sequence ID" value="GMA32681.1"/>
    <property type="molecule type" value="Genomic_DNA"/>
</dbReference>
<dbReference type="InterPro" id="IPR013325">
    <property type="entry name" value="RNA_pol_sigma_r2"/>
</dbReference>
<dbReference type="AlphaFoldDB" id="A0AA38CT54"/>
<dbReference type="GO" id="GO:0003677">
    <property type="term" value="F:DNA binding"/>
    <property type="evidence" value="ECO:0007669"/>
    <property type="project" value="InterPro"/>
</dbReference>
<evidence type="ECO:0000256" key="2">
    <source>
        <dbReference type="ARBA" id="ARBA00011344"/>
    </source>
</evidence>
<feature type="domain" description="RNA polymerase sigma factor 70 region 4 type 2" evidence="9">
    <location>
        <begin position="146"/>
        <end position="198"/>
    </location>
</feature>
<dbReference type="GO" id="GO:0006352">
    <property type="term" value="P:DNA-templated transcription initiation"/>
    <property type="evidence" value="ECO:0007669"/>
    <property type="project" value="InterPro"/>
</dbReference>
<feature type="compositionally biased region" description="Low complexity" evidence="7">
    <location>
        <begin position="1"/>
        <end position="16"/>
    </location>
</feature>
<evidence type="ECO:0000256" key="7">
    <source>
        <dbReference type="SAM" id="MobiDB-lite"/>
    </source>
</evidence>
<keyword evidence="4" id="KW-0731">Sigma factor</keyword>
<dbReference type="InterPro" id="IPR032710">
    <property type="entry name" value="NTF2-like_dom_sf"/>
</dbReference>
<organism evidence="11 12">
    <name type="scientific">Litorihabitans aurantiacus</name>
    <dbReference type="NCBI Taxonomy" id="1930061"/>
    <lineage>
        <taxon>Bacteria</taxon>
        <taxon>Bacillati</taxon>
        <taxon>Actinomycetota</taxon>
        <taxon>Actinomycetes</taxon>
        <taxon>Micrococcales</taxon>
        <taxon>Beutenbergiaceae</taxon>
        <taxon>Litorihabitans</taxon>
    </lineage>
</organism>
<keyword evidence="12" id="KW-1185">Reference proteome</keyword>
<sequence length="336" mass="36420">MAVQTQTSPATTSTSPDVDRPAPVMEQAEALRRELRGYAYRMLGSPHDAEDAVQNAMVRAWRGAEKFDGRSSVRTWMYRILTNVCLDEISSRKRRALPVDLESQSSPPVVASLGQPHPAETFVAPVLDEMVSDPADVVAARDSVRLAFVAALQHLPASQRAVLVLRDVLAWRAAEVAQLLEISVAAANSQLQRARETMKAVQDGSRAARPGGDRAVEEAVVARFVDAFERYDMAALATMLAEDAVMSMPPFRLFLAGREDVLAWLVGPGHECEGSRTLAVEVNGGPGFAQYRRDPGGGWSPWGVHALVVRDAVVVEETVFLGADIFAALGLPDHLD</sequence>
<feature type="coiled-coil region" evidence="6">
    <location>
        <begin position="177"/>
        <end position="204"/>
    </location>
</feature>
<keyword evidence="11" id="KW-0240">DNA-directed RNA polymerase</keyword>
<dbReference type="Pfam" id="PF04542">
    <property type="entry name" value="Sigma70_r2"/>
    <property type="match status" value="1"/>
</dbReference>
<dbReference type="SUPFAM" id="SSF88946">
    <property type="entry name" value="Sigma2 domain of RNA polymerase sigma factors"/>
    <property type="match status" value="1"/>
</dbReference>
<keyword evidence="3" id="KW-0805">Transcription regulation</keyword>
<evidence type="ECO:0000313" key="11">
    <source>
        <dbReference type="EMBL" id="GMA32681.1"/>
    </source>
</evidence>
<feature type="domain" description="SnoaL-like" evidence="10">
    <location>
        <begin position="221"/>
        <end position="315"/>
    </location>
</feature>
<keyword evidence="5" id="KW-0804">Transcription</keyword>
<comment type="subunit">
    <text evidence="2">Interacts transiently with the RNA polymerase catalytic core formed by RpoA, RpoB, RpoC and RpoZ (2 alpha, 1 beta, 1 beta' and 1 omega subunit) to form the RNA polymerase holoenzyme that can initiate transcription.</text>
</comment>
<dbReference type="Gene3D" id="3.10.450.50">
    <property type="match status" value="1"/>
</dbReference>
<dbReference type="PANTHER" id="PTHR30173">
    <property type="entry name" value="SIGMA 19 FACTOR"/>
    <property type="match status" value="1"/>
</dbReference>
<dbReference type="NCBIfam" id="TIGR02960">
    <property type="entry name" value="SigX5"/>
    <property type="match status" value="1"/>
</dbReference>
<evidence type="ECO:0000256" key="1">
    <source>
        <dbReference type="ARBA" id="ARBA00010641"/>
    </source>
</evidence>
<dbReference type="NCBIfam" id="TIGR02937">
    <property type="entry name" value="sigma70-ECF"/>
    <property type="match status" value="1"/>
</dbReference>
<dbReference type="InterPro" id="IPR014284">
    <property type="entry name" value="RNA_pol_sigma-70_dom"/>
</dbReference>
<feature type="region of interest" description="Disordered" evidence="7">
    <location>
        <begin position="1"/>
        <end position="23"/>
    </location>
</feature>
<dbReference type="NCBIfam" id="NF006089">
    <property type="entry name" value="PRK08241.1"/>
    <property type="match status" value="1"/>
</dbReference>
<feature type="domain" description="RNA polymerase sigma-70 region 2" evidence="8">
    <location>
        <begin position="29"/>
        <end position="95"/>
    </location>
</feature>
<dbReference type="Pfam" id="PF12680">
    <property type="entry name" value="SnoaL_2"/>
    <property type="match status" value="1"/>
</dbReference>
<evidence type="ECO:0000256" key="5">
    <source>
        <dbReference type="ARBA" id="ARBA00023163"/>
    </source>
</evidence>
<dbReference type="InterPro" id="IPR036388">
    <property type="entry name" value="WH-like_DNA-bd_sf"/>
</dbReference>
<dbReference type="Proteomes" id="UP001157161">
    <property type="component" value="Unassembled WGS sequence"/>
</dbReference>
<dbReference type="Pfam" id="PF08281">
    <property type="entry name" value="Sigma70_r4_2"/>
    <property type="match status" value="1"/>
</dbReference>
<protein>
    <submittedName>
        <fullName evidence="11">DNA-directed RNA polymerase sigma-70 factor</fullName>
    </submittedName>
</protein>
<evidence type="ECO:0000256" key="4">
    <source>
        <dbReference type="ARBA" id="ARBA00023082"/>
    </source>
</evidence>
<dbReference type="InterPro" id="IPR007627">
    <property type="entry name" value="RNA_pol_sigma70_r2"/>
</dbReference>
<dbReference type="InterPro" id="IPR013249">
    <property type="entry name" value="RNA_pol_sigma70_r4_t2"/>
</dbReference>
<dbReference type="PANTHER" id="PTHR30173:SF36">
    <property type="entry name" value="ECF RNA POLYMERASE SIGMA FACTOR SIGJ"/>
    <property type="match status" value="1"/>
</dbReference>
<accession>A0AA38CT54</accession>
<comment type="caution">
    <text evidence="11">The sequence shown here is derived from an EMBL/GenBank/DDBJ whole genome shotgun (WGS) entry which is preliminary data.</text>
</comment>
<dbReference type="SUPFAM" id="SSF88659">
    <property type="entry name" value="Sigma3 and sigma4 domains of RNA polymerase sigma factors"/>
    <property type="match status" value="1"/>
</dbReference>
<dbReference type="Gene3D" id="1.10.1740.10">
    <property type="match status" value="1"/>
</dbReference>
<gene>
    <name evidence="11" type="ORF">GCM10025875_26730</name>
</gene>
<dbReference type="GO" id="GO:0016987">
    <property type="term" value="F:sigma factor activity"/>
    <property type="evidence" value="ECO:0007669"/>
    <property type="project" value="UniProtKB-KW"/>
</dbReference>
<reference evidence="11" key="2">
    <citation type="submission" date="2023-02" db="EMBL/GenBank/DDBJ databases">
        <authorList>
            <person name="Sun Q."/>
            <person name="Mori K."/>
        </authorList>
    </citation>
    <scope>NUCLEOTIDE SEQUENCE</scope>
    <source>
        <strain evidence="11">NBRC 112290</strain>
    </source>
</reference>
<reference evidence="11" key="1">
    <citation type="journal article" date="2014" name="Int. J. Syst. Evol. Microbiol.">
        <title>Complete genome sequence of Corynebacterium casei LMG S-19264T (=DSM 44701T), isolated from a smear-ripened cheese.</title>
        <authorList>
            <consortium name="US DOE Joint Genome Institute (JGI-PGF)"/>
            <person name="Walter F."/>
            <person name="Albersmeier A."/>
            <person name="Kalinowski J."/>
            <person name="Ruckert C."/>
        </authorList>
    </citation>
    <scope>NUCLEOTIDE SEQUENCE</scope>
    <source>
        <strain evidence="11">NBRC 112290</strain>
    </source>
</reference>
<evidence type="ECO:0000259" key="10">
    <source>
        <dbReference type="Pfam" id="PF12680"/>
    </source>
</evidence>
<name>A0AA38CT54_9MICO</name>
<dbReference type="InterPro" id="IPR037401">
    <property type="entry name" value="SnoaL-like"/>
</dbReference>
<evidence type="ECO:0000256" key="6">
    <source>
        <dbReference type="SAM" id="Coils"/>
    </source>
</evidence>
<evidence type="ECO:0000259" key="9">
    <source>
        <dbReference type="Pfam" id="PF08281"/>
    </source>
</evidence>
<evidence type="ECO:0000259" key="8">
    <source>
        <dbReference type="Pfam" id="PF04542"/>
    </source>
</evidence>
<evidence type="ECO:0000313" key="12">
    <source>
        <dbReference type="Proteomes" id="UP001157161"/>
    </source>
</evidence>
<proteinExistence type="inferred from homology"/>